<protein>
    <recommendedName>
        <fullName evidence="3">Ribosomal protein L20</fullName>
    </recommendedName>
</protein>
<evidence type="ECO:0000313" key="1">
    <source>
        <dbReference type="EMBL" id="CAG9325265.1"/>
    </source>
</evidence>
<dbReference type="Proteomes" id="UP001162131">
    <property type="component" value="Unassembled WGS sequence"/>
</dbReference>
<gene>
    <name evidence="1" type="ORF">BSTOLATCC_MIC38528</name>
</gene>
<organism evidence="1 2">
    <name type="scientific">Blepharisma stoltei</name>
    <dbReference type="NCBI Taxonomy" id="1481888"/>
    <lineage>
        <taxon>Eukaryota</taxon>
        <taxon>Sar</taxon>
        <taxon>Alveolata</taxon>
        <taxon>Ciliophora</taxon>
        <taxon>Postciliodesmatophora</taxon>
        <taxon>Heterotrichea</taxon>
        <taxon>Heterotrichida</taxon>
        <taxon>Blepharismidae</taxon>
        <taxon>Blepharisma</taxon>
    </lineage>
</organism>
<dbReference type="AlphaFoldDB" id="A0AAU9JP66"/>
<evidence type="ECO:0000313" key="2">
    <source>
        <dbReference type="Proteomes" id="UP001162131"/>
    </source>
</evidence>
<name>A0AAU9JP66_9CILI</name>
<keyword evidence="2" id="KW-1185">Reference proteome</keyword>
<evidence type="ECO:0008006" key="3">
    <source>
        <dbReference type="Google" id="ProtNLM"/>
    </source>
</evidence>
<sequence length="66" mass="7922">MNRLWKNKRTQVKQNSIAITKANEKSLIFIMGIWLKQSQSQQKCRNTFLQRIQCRGLYRSHCIIKL</sequence>
<proteinExistence type="predicted"/>
<reference evidence="1" key="1">
    <citation type="submission" date="2021-09" db="EMBL/GenBank/DDBJ databases">
        <authorList>
            <consortium name="AG Swart"/>
            <person name="Singh M."/>
            <person name="Singh A."/>
            <person name="Seah K."/>
            <person name="Emmerich C."/>
        </authorList>
    </citation>
    <scope>NUCLEOTIDE SEQUENCE</scope>
    <source>
        <strain evidence="1">ATCC30299</strain>
    </source>
</reference>
<dbReference type="EMBL" id="CAJZBQ010000038">
    <property type="protein sequence ID" value="CAG9325265.1"/>
    <property type="molecule type" value="Genomic_DNA"/>
</dbReference>
<comment type="caution">
    <text evidence="1">The sequence shown here is derived from an EMBL/GenBank/DDBJ whole genome shotgun (WGS) entry which is preliminary data.</text>
</comment>
<accession>A0AAU9JP66</accession>